<dbReference type="PANTHER" id="PTHR43477">
    <property type="entry name" value="DIHYDROANTICAPSIN 7-DEHYDROGENASE"/>
    <property type="match status" value="1"/>
</dbReference>
<dbReference type="AlphaFoldDB" id="A0AAP5Q7W6"/>
<organism evidence="4 5">
    <name type="scientific">Paraburkholderia fungorum</name>
    <dbReference type="NCBI Taxonomy" id="134537"/>
    <lineage>
        <taxon>Bacteria</taxon>
        <taxon>Pseudomonadati</taxon>
        <taxon>Pseudomonadota</taxon>
        <taxon>Betaproteobacteria</taxon>
        <taxon>Burkholderiales</taxon>
        <taxon>Burkholderiaceae</taxon>
        <taxon>Paraburkholderia</taxon>
    </lineage>
</organism>
<dbReference type="RefSeq" id="WP_106355494.1">
    <property type="nucleotide sequence ID" value="NZ_JANSLM010000004.1"/>
</dbReference>
<evidence type="ECO:0000313" key="4">
    <source>
        <dbReference type="EMBL" id="MDT8838581.1"/>
    </source>
</evidence>
<accession>A0AAP5Q7W6</accession>
<reference evidence="4" key="1">
    <citation type="submission" date="2022-08" db="EMBL/GenBank/DDBJ databases">
        <authorList>
            <person name="Kim S.-J."/>
        </authorList>
    </citation>
    <scope>NUCLEOTIDE SEQUENCE</scope>
    <source>
        <strain evidence="4">KJ</strain>
    </source>
</reference>
<dbReference type="Gene3D" id="3.40.50.720">
    <property type="entry name" value="NAD(P)-binding Rossmann-like Domain"/>
    <property type="match status" value="1"/>
</dbReference>
<dbReference type="Pfam" id="PF13561">
    <property type="entry name" value="adh_short_C2"/>
    <property type="match status" value="1"/>
</dbReference>
<dbReference type="CDD" id="cd05233">
    <property type="entry name" value="SDR_c"/>
    <property type="match status" value="1"/>
</dbReference>
<dbReference type="PANTHER" id="PTHR43477:SF1">
    <property type="entry name" value="DIHYDROANTICAPSIN 7-DEHYDROGENASE"/>
    <property type="match status" value="1"/>
</dbReference>
<name>A0AAP5Q7W6_9BURK</name>
<dbReference type="Proteomes" id="UP001246473">
    <property type="component" value="Unassembled WGS sequence"/>
</dbReference>
<evidence type="ECO:0000256" key="1">
    <source>
        <dbReference type="ARBA" id="ARBA00006484"/>
    </source>
</evidence>
<dbReference type="PRINTS" id="PR00081">
    <property type="entry name" value="GDHRDH"/>
</dbReference>
<evidence type="ECO:0000256" key="2">
    <source>
        <dbReference type="ARBA" id="ARBA00023002"/>
    </source>
</evidence>
<keyword evidence="2" id="KW-0560">Oxidoreductase</keyword>
<sequence length="249" mass="25505">MAAIWITGASGAVGSALARRLSARGLSIVLTSRDGARLTELADELGVRALAAPADVTDAAQVQCAIQAGIERFGEVTGVAHCVGSILIRPLHLTSEADMRATLADNYISAWHVLRAFVTAALAHRKPSSAVLVGTVAAQSGFPNHEAIAGAKAAVAALAVTAAATYAERGIRVNCVHPGLTVSNMSSKLTGSPESIARMSKLNPMRRLGRGEDTAALIDFLLGDDAGWITGQQIGVDGGHGILHSMAGA</sequence>
<dbReference type="EMBL" id="JANSLM010000004">
    <property type="protein sequence ID" value="MDT8838581.1"/>
    <property type="molecule type" value="Genomic_DNA"/>
</dbReference>
<gene>
    <name evidence="4" type="ORF">ParKJ_14285</name>
</gene>
<comment type="caution">
    <text evidence="4">The sequence shown here is derived from an EMBL/GenBank/DDBJ whole genome shotgun (WGS) entry which is preliminary data.</text>
</comment>
<dbReference type="InterPro" id="IPR051122">
    <property type="entry name" value="SDR_DHRS6-like"/>
</dbReference>
<dbReference type="InterPro" id="IPR057326">
    <property type="entry name" value="KR_dom"/>
</dbReference>
<evidence type="ECO:0000313" key="5">
    <source>
        <dbReference type="Proteomes" id="UP001246473"/>
    </source>
</evidence>
<comment type="similarity">
    <text evidence="1">Belongs to the short-chain dehydrogenases/reductases (SDR) family.</text>
</comment>
<evidence type="ECO:0000259" key="3">
    <source>
        <dbReference type="SMART" id="SM00822"/>
    </source>
</evidence>
<proteinExistence type="inferred from homology"/>
<dbReference type="InterPro" id="IPR002347">
    <property type="entry name" value="SDR_fam"/>
</dbReference>
<protein>
    <submittedName>
        <fullName evidence="4">SDR family oxidoreductase</fullName>
    </submittedName>
</protein>
<dbReference type="SMART" id="SM00822">
    <property type="entry name" value="PKS_KR"/>
    <property type="match status" value="1"/>
</dbReference>
<dbReference type="SUPFAM" id="SSF51735">
    <property type="entry name" value="NAD(P)-binding Rossmann-fold domains"/>
    <property type="match status" value="1"/>
</dbReference>
<dbReference type="GO" id="GO:0016491">
    <property type="term" value="F:oxidoreductase activity"/>
    <property type="evidence" value="ECO:0007669"/>
    <property type="project" value="UniProtKB-KW"/>
</dbReference>
<feature type="domain" description="Ketoreductase" evidence="3">
    <location>
        <begin position="2"/>
        <end position="188"/>
    </location>
</feature>
<dbReference type="InterPro" id="IPR036291">
    <property type="entry name" value="NAD(P)-bd_dom_sf"/>
</dbReference>